<organism evidence="2 3">
    <name type="scientific">Potamilus streckersoni</name>
    <dbReference type="NCBI Taxonomy" id="2493646"/>
    <lineage>
        <taxon>Eukaryota</taxon>
        <taxon>Metazoa</taxon>
        <taxon>Spiralia</taxon>
        <taxon>Lophotrochozoa</taxon>
        <taxon>Mollusca</taxon>
        <taxon>Bivalvia</taxon>
        <taxon>Autobranchia</taxon>
        <taxon>Heteroconchia</taxon>
        <taxon>Palaeoheterodonta</taxon>
        <taxon>Unionida</taxon>
        <taxon>Unionoidea</taxon>
        <taxon>Unionidae</taxon>
        <taxon>Ambleminae</taxon>
        <taxon>Lampsilini</taxon>
        <taxon>Potamilus</taxon>
    </lineage>
</organism>
<dbReference type="Proteomes" id="UP001195483">
    <property type="component" value="Unassembled WGS sequence"/>
</dbReference>
<reference evidence="2" key="3">
    <citation type="submission" date="2023-05" db="EMBL/GenBank/DDBJ databases">
        <authorList>
            <person name="Smith C.H."/>
        </authorList>
    </citation>
    <scope>NUCLEOTIDE SEQUENCE</scope>
    <source>
        <strain evidence="2">CHS0354</strain>
        <tissue evidence="2">Mantle</tissue>
    </source>
</reference>
<proteinExistence type="predicted"/>
<accession>A0AAE0THB4</accession>
<reference evidence="2" key="1">
    <citation type="journal article" date="2021" name="Genome Biol. Evol.">
        <title>A High-Quality Reference Genome for a Parasitic Bivalve with Doubly Uniparental Inheritance (Bivalvia: Unionida).</title>
        <authorList>
            <person name="Smith C.H."/>
        </authorList>
    </citation>
    <scope>NUCLEOTIDE SEQUENCE</scope>
    <source>
        <strain evidence="2">CHS0354</strain>
    </source>
</reference>
<dbReference type="EMBL" id="JAEAOA010000568">
    <property type="protein sequence ID" value="KAK3610386.1"/>
    <property type="molecule type" value="Genomic_DNA"/>
</dbReference>
<dbReference type="AlphaFoldDB" id="A0AAE0THB4"/>
<evidence type="ECO:0000256" key="1">
    <source>
        <dbReference type="SAM" id="MobiDB-lite"/>
    </source>
</evidence>
<name>A0AAE0THB4_9BIVA</name>
<comment type="caution">
    <text evidence="2">The sequence shown here is derived from an EMBL/GenBank/DDBJ whole genome shotgun (WGS) entry which is preliminary data.</text>
</comment>
<protein>
    <submittedName>
        <fullName evidence="2">Uncharacterized protein</fullName>
    </submittedName>
</protein>
<feature type="non-terminal residue" evidence="2">
    <location>
        <position position="58"/>
    </location>
</feature>
<reference evidence="2" key="2">
    <citation type="journal article" date="2021" name="Genome Biol. Evol.">
        <title>Developing a high-quality reference genome for a parasitic bivalve with doubly uniparental inheritance (Bivalvia: Unionida).</title>
        <authorList>
            <person name="Smith C.H."/>
        </authorList>
    </citation>
    <scope>NUCLEOTIDE SEQUENCE</scope>
    <source>
        <strain evidence="2">CHS0354</strain>
        <tissue evidence="2">Mantle</tissue>
    </source>
</reference>
<feature type="region of interest" description="Disordered" evidence="1">
    <location>
        <begin position="1"/>
        <end position="47"/>
    </location>
</feature>
<keyword evidence="3" id="KW-1185">Reference proteome</keyword>
<feature type="compositionally biased region" description="Basic and acidic residues" evidence="1">
    <location>
        <begin position="24"/>
        <end position="37"/>
    </location>
</feature>
<evidence type="ECO:0000313" key="3">
    <source>
        <dbReference type="Proteomes" id="UP001195483"/>
    </source>
</evidence>
<evidence type="ECO:0000313" key="2">
    <source>
        <dbReference type="EMBL" id="KAK3610386.1"/>
    </source>
</evidence>
<gene>
    <name evidence="2" type="ORF">CHS0354_008667</name>
</gene>
<sequence>MEDKIHILNKRKKNDEIPDEESTDTLRKDGNRTEGKTDTPCNESNEAAIRYTKYMASG</sequence>